<feature type="compositionally biased region" description="Polar residues" evidence="1">
    <location>
        <begin position="51"/>
        <end position="62"/>
    </location>
</feature>
<feature type="region of interest" description="Disordered" evidence="1">
    <location>
        <begin position="1"/>
        <end position="65"/>
    </location>
</feature>
<dbReference type="Proteomes" id="UP001152803">
    <property type="component" value="Unassembled WGS sequence"/>
</dbReference>
<evidence type="ECO:0000313" key="2">
    <source>
        <dbReference type="EMBL" id="KAJ8252737.1"/>
    </source>
</evidence>
<dbReference type="EMBL" id="JAFJMO010000017">
    <property type="protein sequence ID" value="KAJ8252737.1"/>
    <property type="molecule type" value="Genomic_DNA"/>
</dbReference>
<proteinExistence type="predicted"/>
<comment type="caution">
    <text evidence="2">The sequence shown here is derived from an EMBL/GenBank/DDBJ whole genome shotgun (WGS) entry which is preliminary data.</text>
</comment>
<evidence type="ECO:0000313" key="3">
    <source>
        <dbReference type="Proteomes" id="UP001152803"/>
    </source>
</evidence>
<gene>
    <name evidence="2" type="ORF">COCON_G00220490</name>
</gene>
<keyword evidence="3" id="KW-1185">Reference proteome</keyword>
<organism evidence="2 3">
    <name type="scientific">Conger conger</name>
    <name type="common">Conger eel</name>
    <name type="synonym">Muraena conger</name>
    <dbReference type="NCBI Taxonomy" id="82655"/>
    <lineage>
        <taxon>Eukaryota</taxon>
        <taxon>Metazoa</taxon>
        <taxon>Chordata</taxon>
        <taxon>Craniata</taxon>
        <taxon>Vertebrata</taxon>
        <taxon>Euteleostomi</taxon>
        <taxon>Actinopterygii</taxon>
        <taxon>Neopterygii</taxon>
        <taxon>Teleostei</taxon>
        <taxon>Anguilliformes</taxon>
        <taxon>Congridae</taxon>
        <taxon>Conger</taxon>
    </lineage>
</organism>
<protein>
    <submittedName>
        <fullName evidence="2">Uncharacterized protein</fullName>
    </submittedName>
</protein>
<name>A0A9Q1HMW1_CONCO</name>
<dbReference type="AlphaFoldDB" id="A0A9Q1HMW1"/>
<evidence type="ECO:0000256" key="1">
    <source>
        <dbReference type="SAM" id="MobiDB-lite"/>
    </source>
</evidence>
<feature type="compositionally biased region" description="Polar residues" evidence="1">
    <location>
        <begin position="17"/>
        <end position="40"/>
    </location>
</feature>
<accession>A0A9Q1HMW1</accession>
<reference evidence="2" key="1">
    <citation type="journal article" date="2023" name="Science">
        <title>Genome structures resolve the early diversification of teleost fishes.</title>
        <authorList>
            <person name="Parey E."/>
            <person name="Louis A."/>
            <person name="Montfort J."/>
            <person name="Bouchez O."/>
            <person name="Roques C."/>
            <person name="Iampietro C."/>
            <person name="Lluch J."/>
            <person name="Castinel A."/>
            <person name="Donnadieu C."/>
            <person name="Desvignes T."/>
            <person name="Floi Bucao C."/>
            <person name="Jouanno E."/>
            <person name="Wen M."/>
            <person name="Mejri S."/>
            <person name="Dirks R."/>
            <person name="Jansen H."/>
            <person name="Henkel C."/>
            <person name="Chen W.J."/>
            <person name="Zahm M."/>
            <person name="Cabau C."/>
            <person name="Klopp C."/>
            <person name="Thompson A.W."/>
            <person name="Robinson-Rechavi M."/>
            <person name="Braasch I."/>
            <person name="Lecointre G."/>
            <person name="Bobe J."/>
            <person name="Postlethwait J.H."/>
            <person name="Berthelot C."/>
            <person name="Roest Crollius H."/>
            <person name="Guiguen Y."/>
        </authorList>
    </citation>
    <scope>NUCLEOTIDE SEQUENCE</scope>
    <source>
        <strain evidence="2">Concon-B</strain>
    </source>
</reference>
<sequence>MQPPAPHPGKDSPGSPPNRQSSILTIPKQRSSSISLTNQLPRRAGAPATMSPLSTPNHSSPSEVAMAMFPDTADFLCKPSVDLHRPLGYTHSAPNFQPPLHNPSIPICSRERSDKKDSVPLHPILSLQGATAIWKCRECKNSKILRRLCFLESHTSVHDGTYSRK</sequence>